<dbReference type="InterPro" id="IPR011527">
    <property type="entry name" value="ABC1_TM_dom"/>
</dbReference>
<feature type="transmembrane region" description="Helical" evidence="11">
    <location>
        <begin position="983"/>
        <end position="1005"/>
    </location>
</feature>
<dbReference type="GO" id="GO:0140359">
    <property type="term" value="F:ABC-type transporter activity"/>
    <property type="evidence" value="ECO:0007669"/>
    <property type="project" value="InterPro"/>
</dbReference>
<evidence type="ECO:0000256" key="5">
    <source>
        <dbReference type="ARBA" id="ARBA00022737"/>
    </source>
</evidence>
<dbReference type="FunFam" id="3.40.50.300:FF:000997">
    <property type="entry name" value="Multidrug resistance-associated protein 1"/>
    <property type="match status" value="1"/>
</dbReference>
<dbReference type="InterPro" id="IPR044726">
    <property type="entry name" value="ABCC_6TM_D2"/>
</dbReference>
<evidence type="ECO:0000256" key="6">
    <source>
        <dbReference type="ARBA" id="ARBA00022741"/>
    </source>
</evidence>
<evidence type="ECO:0000313" key="14">
    <source>
        <dbReference type="EMBL" id="KNE71237.1"/>
    </source>
</evidence>
<feature type="transmembrane region" description="Helical" evidence="11">
    <location>
        <begin position="945"/>
        <end position="963"/>
    </location>
</feature>
<dbReference type="OMA" id="VCQVLFQ"/>
<organism evidence="14 15">
    <name type="scientific">Allomyces macrogynus (strain ATCC 38327)</name>
    <name type="common">Allomyces javanicus var. macrogynus</name>
    <dbReference type="NCBI Taxonomy" id="578462"/>
    <lineage>
        <taxon>Eukaryota</taxon>
        <taxon>Fungi</taxon>
        <taxon>Fungi incertae sedis</taxon>
        <taxon>Blastocladiomycota</taxon>
        <taxon>Blastocladiomycetes</taxon>
        <taxon>Blastocladiales</taxon>
        <taxon>Blastocladiaceae</taxon>
        <taxon>Allomyces</taxon>
    </lineage>
</organism>
<evidence type="ECO:0000256" key="8">
    <source>
        <dbReference type="ARBA" id="ARBA00022989"/>
    </source>
</evidence>
<feature type="region of interest" description="Disordered" evidence="10">
    <location>
        <begin position="900"/>
        <end position="927"/>
    </location>
</feature>
<comment type="subcellular location">
    <subcellularLocation>
        <location evidence="1">Vacuole membrane</location>
        <topology evidence="1">Multi-pass membrane protein</topology>
    </subcellularLocation>
</comment>
<dbReference type="FunFam" id="3.40.50.300:FF:000074">
    <property type="entry name" value="Multidrug resistance-associated protein 5 isoform 1"/>
    <property type="match status" value="1"/>
</dbReference>
<dbReference type="eggNOG" id="KOG0054">
    <property type="taxonomic scope" value="Eukaryota"/>
</dbReference>
<feature type="transmembrane region" description="Helical" evidence="11">
    <location>
        <begin position="103"/>
        <end position="122"/>
    </location>
</feature>
<feature type="transmembrane region" description="Helical" evidence="11">
    <location>
        <begin position="75"/>
        <end position="97"/>
    </location>
</feature>
<dbReference type="InterPro" id="IPR017871">
    <property type="entry name" value="ABC_transporter-like_CS"/>
</dbReference>
<name>A0A0L0T912_ALLM3</name>
<keyword evidence="15" id="KW-1185">Reference proteome</keyword>
<feature type="transmembrane region" description="Helical" evidence="11">
    <location>
        <begin position="134"/>
        <end position="152"/>
    </location>
</feature>
<evidence type="ECO:0000256" key="10">
    <source>
        <dbReference type="SAM" id="MobiDB-lite"/>
    </source>
</evidence>
<dbReference type="SMART" id="SM00382">
    <property type="entry name" value="AAA"/>
    <property type="match status" value="2"/>
</dbReference>
<evidence type="ECO:0000256" key="2">
    <source>
        <dbReference type="ARBA" id="ARBA00009726"/>
    </source>
</evidence>
<dbReference type="GO" id="GO:0000329">
    <property type="term" value="C:fungal-type vacuole membrane"/>
    <property type="evidence" value="ECO:0007669"/>
    <property type="project" value="UniProtKB-ARBA"/>
</dbReference>
<feature type="transmembrane region" description="Helical" evidence="11">
    <location>
        <begin position="418"/>
        <end position="440"/>
    </location>
</feature>
<comment type="similarity">
    <text evidence="2">Belongs to the ABC transporter superfamily. ABCC family. Conjugate transporter (TC 3.A.1.208) subfamily.</text>
</comment>
<dbReference type="CDD" id="cd18579">
    <property type="entry name" value="ABC_6TM_ABCC_D1"/>
    <property type="match status" value="1"/>
</dbReference>
<proteinExistence type="inferred from homology"/>
<feature type="transmembrane region" description="Helical" evidence="11">
    <location>
        <begin position="389"/>
        <end position="412"/>
    </location>
</feature>
<dbReference type="Gene3D" id="1.20.1560.10">
    <property type="entry name" value="ABC transporter type 1, transmembrane domain"/>
    <property type="match status" value="2"/>
</dbReference>
<dbReference type="PROSITE" id="PS00211">
    <property type="entry name" value="ABC_TRANSPORTER_1"/>
    <property type="match status" value="1"/>
</dbReference>
<reference evidence="15" key="2">
    <citation type="submission" date="2009-11" db="EMBL/GenBank/DDBJ databases">
        <title>The Genome Sequence of Allomyces macrogynus strain ATCC 38327.</title>
        <authorList>
            <consortium name="The Broad Institute Genome Sequencing Platform"/>
            <person name="Russ C."/>
            <person name="Cuomo C."/>
            <person name="Shea T."/>
            <person name="Young S.K."/>
            <person name="Zeng Q."/>
            <person name="Koehrsen M."/>
            <person name="Haas B."/>
            <person name="Borodovsky M."/>
            <person name="Guigo R."/>
            <person name="Alvarado L."/>
            <person name="Berlin A."/>
            <person name="Borenstein D."/>
            <person name="Chen Z."/>
            <person name="Engels R."/>
            <person name="Freedman E."/>
            <person name="Gellesch M."/>
            <person name="Goldberg J."/>
            <person name="Griggs A."/>
            <person name="Gujja S."/>
            <person name="Heiman D."/>
            <person name="Hepburn T."/>
            <person name="Howarth C."/>
            <person name="Jen D."/>
            <person name="Larson L."/>
            <person name="Lewis B."/>
            <person name="Mehta T."/>
            <person name="Park D."/>
            <person name="Pearson M."/>
            <person name="Roberts A."/>
            <person name="Saif S."/>
            <person name="Shenoy N."/>
            <person name="Sisk P."/>
            <person name="Stolte C."/>
            <person name="Sykes S."/>
            <person name="Walk T."/>
            <person name="White J."/>
            <person name="Yandava C."/>
            <person name="Burger G."/>
            <person name="Gray M.W."/>
            <person name="Holland P.W.H."/>
            <person name="King N."/>
            <person name="Lang F.B.F."/>
            <person name="Roger A.J."/>
            <person name="Ruiz-Trillo I."/>
            <person name="Lander E."/>
            <person name="Nusbaum C."/>
        </authorList>
    </citation>
    <scope>NUCLEOTIDE SEQUENCE [LARGE SCALE GENOMIC DNA]</scope>
    <source>
        <strain evidence="15">ATCC 38327</strain>
    </source>
</reference>
<dbReference type="CDD" id="cd03244">
    <property type="entry name" value="ABCC_MRP_domain2"/>
    <property type="match status" value="1"/>
</dbReference>
<feature type="domain" description="ABC transmembrane type-1" evidence="13">
    <location>
        <begin position="945"/>
        <end position="1223"/>
    </location>
</feature>
<reference evidence="14 15" key="1">
    <citation type="submission" date="2009-11" db="EMBL/GenBank/DDBJ databases">
        <title>Annotation of Allomyces macrogynus ATCC 38327.</title>
        <authorList>
            <consortium name="The Broad Institute Genome Sequencing Platform"/>
            <person name="Russ C."/>
            <person name="Cuomo C."/>
            <person name="Burger G."/>
            <person name="Gray M.W."/>
            <person name="Holland P.W.H."/>
            <person name="King N."/>
            <person name="Lang F.B.F."/>
            <person name="Roger A.J."/>
            <person name="Ruiz-Trillo I."/>
            <person name="Young S.K."/>
            <person name="Zeng Q."/>
            <person name="Gargeya S."/>
            <person name="Fitzgerald M."/>
            <person name="Haas B."/>
            <person name="Abouelleil A."/>
            <person name="Alvarado L."/>
            <person name="Arachchi H.M."/>
            <person name="Berlin A."/>
            <person name="Chapman S.B."/>
            <person name="Gearin G."/>
            <person name="Goldberg J."/>
            <person name="Griggs A."/>
            <person name="Gujja S."/>
            <person name="Hansen M."/>
            <person name="Heiman D."/>
            <person name="Howarth C."/>
            <person name="Larimer J."/>
            <person name="Lui A."/>
            <person name="MacDonald P.J.P."/>
            <person name="McCowen C."/>
            <person name="Montmayeur A."/>
            <person name="Murphy C."/>
            <person name="Neiman D."/>
            <person name="Pearson M."/>
            <person name="Priest M."/>
            <person name="Roberts A."/>
            <person name="Saif S."/>
            <person name="Shea T."/>
            <person name="Sisk P."/>
            <person name="Stolte C."/>
            <person name="Sykes S."/>
            <person name="Wortman J."/>
            <person name="Nusbaum C."/>
            <person name="Birren B."/>
        </authorList>
    </citation>
    <scope>NUCLEOTIDE SEQUENCE [LARGE SCALE GENOMIC DNA]</scope>
    <source>
        <strain evidence="14 15">ATCC 38327</strain>
    </source>
</reference>
<dbReference type="Proteomes" id="UP000054350">
    <property type="component" value="Unassembled WGS sequence"/>
</dbReference>
<dbReference type="STRING" id="578462.A0A0L0T912"/>
<dbReference type="InterPro" id="IPR050173">
    <property type="entry name" value="ABC_transporter_C-like"/>
</dbReference>
<keyword evidence="4 11" id="KW-0812">Transmembrane</keyword>
<dbReference type="PANTHER" id="PTHR24223">
    <property type="entry name" value="ATP-BINDING CASSETTE SUB-FAMILY C"/>
    <property type="match status" value="1"/>
</dbReference>
<evidence type="ECO:0000256" key="11">
    <source>
        <dbReference type="SAM" id="Phobius"/>
    </source>
</evidence>
<dbReference type="OrthoDB" id="6500128at2759"/>
<sequence length="1497" mass="163825">MVDQPLVFCAGAEDAWGPASSIRHQDMTLCFQETVIGPVVNGLFLLFAISRLPRLLRKPRHSGSINVWVARAKQIVAFPALVVLALVALITSGTHAGAFTSTVLNWLLVTVSTIVAFVLITLEQSRSRTPSSLVCLYGFFHAIAVAWRLRAVTTVDDIAPATPGLTIAFLVVLVIAIALEAASTFSSDPTATVHDPMASPEHLANIFSRLTFTWTYGLLKTGVRKFLDLDDLWTVPEDHTAHVSHLTLAAELEKRKGKRHALLGALMTCYGLRVFKVFFGLIVVQVFNFFVPLLVEQLIVYVGQWNAGKVGVTKADGILIAVGWLAIAMVSAFLYNLSFFICFRTEIVLRAALMSTIYRKSMRIPAHARDSTGAIVNHMQVDAAAMGTMVFHLSNTAIVPLQVVAYLVLLYVKMGVAALISFGLVLATAFLMSALAKYTLVYQKSKLNAMDERIRLTSEVLKGIKTIKLFGWSRFFQDKIVGVRARELHSLKQVNAMSSYQASFSTLVPSLLAFATFALFTAISSKPLTPQLVFVALSVLNLLGAPIMAIVWSFGPIMQGVAGYQRVRRFLDHHELDLDAVTVRPHTEGGDVALEIKDGYFYWDGEGDDKADPPSDLDQCVLKNINLTVRKGTSVAIVAPVGQGKTTLVSAMLGEVYRAHGSVSRFGSVAMVAQVPWIVNATVRDNITFGHTFNQTWYDQVVDACSLRRDFTVLDYGDKTMIGEKGINLSGGQRARIACARALYSKADIFIFDDPLSAVDAHVDRHMFNSILGPNGLLKDKTRILVTHAVHHLAELDHLVLLEHGRIVESGTYAELAANTDPNTMFNQLVAAFNAKRHHGNGEEGSSDEDDASSSGLNGDVMHDRRDSASAVSISAAAHAKDLEAKEELDDGTLAPLLAASTKNPEKKAASAHSKDDDDENEEGMERGSVSKQVYMTYVDFCGRWAFVINALLSALSIGLTLGTQYVLGAWSADPSASTWKWLSIYAGMTVANSILTGFAFYYFFAVIAIKCSERTSTTLLARLLRLPQAMFDVTPVGRILNRVSKDQDSVDTMLPPQVHHYFFALLQLLSILVSIAVATPWFLVLVLPLAGLFYVIQRAFLAASRELQRITSVTRSPVYQLFSESLEGLLSIRAFAVQDRFCCDIDAKIDLSNKALYTQVALNRWLGLVLQMISAIIMFGAALFAALAPERGTTLIGVSVTFAQQLTWMLIQLVRIYCDIETNIVSVERIREYAEMPPEAAEHTDLALPADWPTTGKIEFDHYSTRYRPGLDLVLRKLSLSIRGGEKIGIVGRTGAGKSSATLALFRIIEAVEGAIKIDGVDISQLGLQDLRTRLTVLPQEPVIFEGTVRENLDPLGAKSDADMWAALAAAHLKPAIEDLGEGLDSPIKAGSLSVGQSQLLCLARAILRKTRVLALDEASASVDHRTDEYVQETIRTEFKECTVLTIAHRVATVMDYDRILVLDHGQVSEFDSPERLLANPSSMFYGLAKESGLVA</sequence>
<feature type="transmembrane region" description="Helical" evidence="11">
    <location>
        <begin position="35"/>
        <end position="54"/>
    </location>
</feature>
<feature type="domain" description="ABC transporter" evidence="12">
    <location>
        <begin position="1259"/>
        <end position="1491"/>
    </location>
</feature>
<feature type="transmembrane region" description="Helical" evidence="11">
    <location>
        <begin position="318"/>
        <end position="343"/>
    </location>
</feature>
<dbReference type="PANTHER" id="PTHR24223:SF443">
    <property type="entry name" value="MULTIDRUG-RESISTANCE LIKE PROTEIN 1, ISOFORM I"/>
    <property type="match status" value="1"/>
</dbReference>
<evidence type="ECO:0000259" key="13">
    <source>
        <dbReference type="PROSITE" id="PS50929"/>
    </source>
</evidence>
<dbReference type="PROSITE" id="PS50893">
    <property type="entry name" value="ABC_TRANSPORTER_2"/>
    <property type="match status" value="2"/>
</dbReference>
<dbReference type="SUPFAM" id="SSF52540">
    <property type="entry name" value="P-loop containing nucleoside triphosphate hydrolases"/>
    <property type="match status" value="2"/>
</dbReference>
<evidence type="ECO:0008006" key="16">
    <source>
        <dbReference type="Google" id="ProtNLM"/>
    </source>
</evidence>
<feature type="domain" description="ABC transmembrane type-1" evidence="13">
    <location>
        <begin position="277"/>
        <end position="559"/>
    </location>
</feature>
<dbReference type="CDD" id="cd03250">
    <property type="entry name" value="ABCC_MRP_domain1"/>
    <property type="match status" value="1"/>
</dbReference>
<dbReference type="GO" id="GO:0016887">
    <property type="term" value="F:ATP hydrolysis activity"/>
    <property type="evidence" value="ECO:0007669"/>
    <property type="project" value="InterPro"/>
</dbReference>
<evidence type="ECO:0000256" key="7">
    <source>
        <dbReference type="ARBA" id="ARBA00022840"/>
    </source>
</evidence>
<evidence type="ECO:0000259" key="12">
    <source>
        <dbReference type="PROSITE" id="PS50893"/>
    </source>
</evidence>
<feature type="transmembrane region" description="Helical" evidence="11">
    <location>
        <begin position="1064"/>
        <end position="1097"/>
    </location>
</feature>
<feature type="domain" description="ABC transporter" evidence="12">
    <location>
        <begin position="594"/>
        <end position="829"/>
    </location>
</feature>
<evidence type="ECO:0000313" key="15">
    <source>
        <dbReference type="Proteomes" id="UP000054350"/>
    </source>
</evidence>
<dbReference type="InterPro" id="IPR036640">
    <property type="entry name" value="ABC1_TM_sf"/>
</dbReference>
<dbReference type="GO" id="GO:0005524">
    <property type="term" value="F:ATP binding"/>
    <property type="evidence" value="ECO:0007669"/>
    <property type="project" value="UniProtKB-KW"/>
</dbReference>
<feature type="transmembrane region" description="Helical" evidence="11">
    <location>
        <begin position="532"/>
        <end position="554"/>
    </location>
</feature>
<dbReference type="SUPFAM" id="SSF90123">
    <property type="entry name" value="ABC transporter transmembrane region"/>
    <property type="match status" value="2"/>
</dbReference>
<feature type="region of interest" description="Disordered" evidence="10">
    <location>
        <begin position="838"/>
        <end position="862"/>
    </location>
</feature>
<keyword evidence="7" id="KW-0067">ATP-binding</keyword>
<dbReference type="CDD" id="cd18580">
    <property type="entry name" value="ABC_6TM_ABCC_D2"/>
    <property type="match status" value="1"/>
</dbReference>
<feature type="transmembrane region" description="Helical" evidence="11">
    <location>
        <begin position="1166"/>
        <end position="1189"/>
    </location>
</feature>
<dbReference type="PROSITE" id="PS50929">
    <property type="entry name" value="ABC_TM1F"/>
    <property type="match status" value="2"/>
</dbReference>
<dbReference type="InterPro" id="IPR003439">
    <property type="entry name" value="ABC_transporter-like_ATP-bd"/>
</dbReference>
<dbReference type="Pfam" id="PF00005">
    <property type="entry name" value="ABC_tran"/>
    <property type="match status" value="2"/>
</dbReference>
<feature type="transmembrane region" description="Helical" evidence="11">
    <location>
        <begin position="502"/>
        <end position="520"/>
    </location>
</feature>
<accession>A0A0L0T912</accession>
<dbReference type="Pfam" id="PF24357">
    <property type="entry name" value="TMD0_ABC"/>
    <property type="match status" value="1"/>
</dbReference>
<keyword evidence="5" id="KW-0677">Repeat</keyword>
<dbReference type="InterPro" id="IPR056227">
    <property type="entry name" value="TMD0_ABC"/>
</dbReference>
<dbReference type="InterPro" id="IPR044746">
    <property type="entry name" value="ABCC_6TM_D1"/>
</dbReference>
<keyword evidence="8 11" id="KW-1133">Transmembrane helix</keyword>
<evidence type="ECO:0000256" key="1">
    <source>
        <dbReference type="ARBA" id="ARBA00004128"/>
    </source>
</evidence>
<dbReference type="InterPro" id="IPR027417">
    <property type="entry name" value="P-loop_NTPase"/>
</dbReference>
<dbReference type="VEuPathDB" id="FungiDB:AMAG_15892"/>
<evidence type="ECO:0000256" key="4">
    <source>
        <dbReference type="ARBA" id="ARBA00022692"/>
    </source>
</evidence>
<dbReference type="Gene3D" id="3.40.50.300">
    <property type="entry name" value="P-loop containing nucleotide triphosphate hydrolases"/>
    <property type="match status" value="2"/>
</dbReference>
<dbReference type="EMBL" id="GG745370">
    <property type="protein sequence ID" value="KNE71237.1"/>
    <property type="molecule type" value="Genomic_DNA"/>
</dbReference>
<keyword evidence="9 11" id="KW-0472">Membrane</keyword>
<dbReference type="Pfam" id="PF00664">
    <property type="entry name" value="ABC_membrane"/>
    <property type="match status" value="2"/>
</dbReference>
<evidence type="ECO:0000256" key="9">
    <source>
        <dbReference type="ARBA" id="ARBA00023136"/>
    </source>
</evidence>
<keyword evidence="6" id="KW-0547">Nucleotide-binding</keyword>
<dbReference type="InterPro" id="IPR003593">
    <property type="entry name" value="AAA+_ATPase"/>
</dbReference>
<dbReference type="FunFam" id="1.20.1560.10:FF:000013">
    <property type="entry name" value="ABC transporter C family member 2"/>
    <property type="match status" value="1"/>
</dbReference>
<feature type="compositionally biased region" description="Basic and acidic residues" evidence="10">
    <location>
        <begin position="904"/>
        <end position="916"/>
    </location>
</feature>
<evidence type="ECO:0000256" key="3">
    <source>
        <dbReference type="ARBA" id="ARBA00022448"/>
    </source>
</evidence>
<keyword evidence="3" id="KW-0813">Transport</keyword>
<feature type="transmembrane region" description="Helical" evidence="11">
    <location>
        <begin position="158"/>
        <end position="179"/>
    </location>
</feature>
<protein>
    <recommendedName>
        <fullName evidence="16">P-loop containing nucleoside triphosphate hydrolase protein</fullName>
    </recommendedName>
</protein>
<gene>
    <name evidence="14" type="ORF">AMAG_15892</name>
</gene>